<dbReference type="Proteomes" id="UP000299580">
    <property type="component" value="Chromosome"/>
</dbReference>
<dbReference type="RefSeq" id="WP_137713219.1">
    <property type="nucleotide sequence ID" value="NZ_CP034035.1"/>
</dbReference>
<dbReference type="InterPro" id="IPR037069">
    <property type="entry name" value="AcylCoA_DH/ox_N_sf"/>
</dbReference>
<evidence type="ECO:0000313" key="3">
    <source>
        <dbReference type="EMBL" id="QCR08168.1"/>
    </source>
</evidence>
<dbReference type="PIRSF" id="PIRSF016578">
    <property type="entry name" value="HsaA"/>
    <property type="match status" value="1"/>
</dbReference>
<dbReference type="InterPro" id="IPR046373">
    <property type="entry name" value="Acyl-CoA_Oxase/DH_mid-dom_sf"/>
</dbReference>
<dbReference type="KEGG" id="brb:EH207_06345"/>
<keyword evidence="1" id="KW-0560">Oxidoreductase</keyword>
<gene>
    <name evidence="3" type="ORF">EH207_06345</name>
</gene>
<protein>
    <recommendedName>
        <fullName evidence="2">Acyl-CoA dehydrogenase C-terminal domain-containing protein</fullName>
    </recommendedName>
</protein>
<dbReference type="Pfam" id="PF08028">
    <property type="entry name" value="Acyl-CoA_dh_2"/>
    <property type="match status" value="1"/>
</dbReference>
<dbReference type="GO" id="GO:0050660">
    <property type="term" value="F:flavin adenine dinucleotide binding"/>
    <property type="evidence" value="ECO:0007669"/>
    <property type="project" value="InterPro"/>
</dbReference>
<evidence type="ECO:0000259" key="2">
    <source>
        <dbReference type="Pfam" id="PF08028"/>
    </source>
</evidence>
<dbReference type="SUPFAM" id="SSF56645">
    <property type="entry name" value="Acyl-CoA dehydrogenase NM domain-like"/>
    <property type="match status" value="1"/>
</dbReference>
<name>A0A4P8QML7_9GAMM</name>
<organism evidence="3 4">
    <name type="scientific">Brenneria rubrifaciens</name>
    <dbReference type="NCBI Taxonomy" id="55213"/>
    <lineage>
        <taxon>Bacteria</taxon>
        <taxon>Pseudomonadati</taxon>
        <taxon>Pseudomonadota</taxon>
        <taxon>Gammaproteobacteria</taxon>
        <taxon>Enterobacterales</taxon>
        <taxon>Pectobacteriaceae</taxon>
        <taxon>Brenneria</taxon>
    </lineage>
</organism>
<dbReference type="InterPro" id="IPR036250">
    <property type="entry name" value="AcylCo_DH-like_C"/>
</dbReference>
<accession>A0A4P8QML7</accession>
<dbReference type="Gene3D" id="1.10.540.10">
    <property type="entry name" value="Acyl-CoA dehydrogenase/oxidase, N-terminal domain"/>
    <property type="match status" value="1"/>
</dbReference>
<dbReference type="Gene3D" id="2.40.110.10">
    <property type="entry name" value="Butyryl-CoA Dehydrogenase, subunit A, domain 2"/>
    <property type="match status" value="1"/>
</dbReference>
<dbReference type="OrthoDB" id="7316074at2"/>
<reference evidence="3 4" key="1">
    <citation type="submission" date="2018-11" db="EMBL/GenBank/DDBJ databases">
        <title>Genome sequences of Brenneria nigrifluens and Brenneria rubrifaciens.</title>
        <authorList>
            <person name="Poret-Peterson A.T."/>
            <person name="McClean A.E."/>
            <person name="Kluepfel D.A."/>
        </authorList>
    </citation>
    <scope>NUCLEOTIDE SEQUENCE [LARGE SCALE GENOMIC DNA]</scope>
    <source>
        <strain evidence="3 4">6D370</strain>
    </source>
</reference>
<evidence type="ECO:0000256" key="1">
    <source>
        <dbReference type="ARBA" id="ARBA00023002"/>
    </source>
</evidence>
<dbReference type="Gene3D" id="1.20.140.10">
    <property type="entry name" value="Butyryl-CoA Dehydrogenase, subunit A, domain 3"/>
    <property type="match status" value="1"/>
</dbReference>
<proteinExistence type="predicted"/>
<sequence length="398" mass="42917">MLDTILRQQDDYFFAGDERLASILAWIRNYADMLRIYGREARLHARLSSACVELLRAGGLFDLALHVDRGGKGLTSAAQARALEELATIDGSIAWCVMIGMDSGIYQGFLSPEVRAEVFPHPGIISAGWIHPQGSAIDLGDGTCRVSGRWQFGSGIDNADVIFGGVRFAAKESPNDWTWRIAIFDKADVQIEDSWNTWGLQGSGSQHYHADNIIVPLKRTIALLDPKVAGPLNRPHDGIVRKMAGIPLGVAVGALSTVVTEVGKRVTALRTAREHPNERVLHTIGRLTAELVALRSAVYSTLQSAWNIYKEESTTLDEQSAALVATAAIRQRSFQTSRTLVIAAGDLLGAQAVYTATGDLGARLSDLNVMTQHAVGQESLLDLAGNRILGGEASGPII</sequence>
<feature type="domain" description="Acyl-CoA dehydrogenase C-terminal" evidence="2">
    <location>
        <begin position="245"/>
        <end position="375"/>
    </location>
</feature>
<dbReference type="SUPFAM" id="SSF47203">
    <property type="entry name" value="Acyl-CoA dehydrogenase C-terminal domain-like"/>
    <property type="match status" value="1"/>
</dbReference>
<dbReference type="GO" id="GO:0016627">
    <property type="term" value="F:oxidoreductase activity, acting on the CH-CH group of donors"/>
    <property type="evidence" value="ECO:0007669"/>
    <property type="project" value="InterPro"/>
</dbReference>
<keyword evidence="4" id="KW-1185">Reference proteome</keyword>
<dbReference type="EMBL" id="CP034035">
    <property type="protein sequence ID" value="QCR08168.1"/>
    <property type="molecule type" value="Genomic_DNA"/>
</dbReference>
<dbReference type="InterPro" id="IPR013107">
    <property type="entry name" value="Acyl-CoA_DH_C"/>
</dbReference>
<dbReference type="InterPro" id="IPR009100">
    <property type="entry name" value="AcylCoA_DH/oxidase_NM_dom_sf"/>
</dbReference>
<evidence type="ECO:0000313" key="4">
    <source>
        <dbReference type="Proteomes" id="UP000299580"/>
    </source>
</evidence>
<dbReference type="AlphaFoldDB" id="A0A4P8QML7"/>